<dbReference type="Proteomes" id="UP001049518">
    <property type="component" value="Chromosome"/>
</dbReference>
<dbReference type="NCBIfam" id="NF041121">
    <property type="entry name" value="SAV_2336_NTERM"/>
    <property type="match status" value="1"/>
</dbReference>
<dbReference type="InterPro" id="IPR027417">
    <property type="entry name" value="P-loop_NTPase"/>
</dbReference>
<dbReference type="InterPro" id="IPR047738">
    <property type="entry name" value="SAV_2336-like_N"/>
</dbReference>
<evidence type="ECO:0008006" key="4">
    <source>
        <dbReference type="Google" id="ProtNLM"/>
    </source>
</evidence>
<evidence type="ECO:0000256" key="1">
    <source>
        <dbReference type="SAM" id="MobiDB-lite"/>
    </source>
</evidence>
<feature type="region of interest" description="Disordered" evidence="1">
    <location>
        <begin position="37"/>
        <end position="97"/>
    </location>
</feature>
<dbReference type="Gene3D" id="3.40.50.300">
    <property type="entry name" value="P-loop containing nucleotide triphosphate hydrolases"/>
    <property type="match status" value="4"/>
</dbReference>
<dbReference type="RefSeq" id="WP_231330327.1">
    <property type="nucleotide sequence ID" value="NZ_CP059572.1"/>
</dbReference>
<feature type="region of interest" description="Disordered" evidence="1">
    <location>
        <begin position="982"/>
        <end position="1010"/>
    </location>
</feature>
<feature type="compositionally biased region" description="Pro residues" evidence="1">
    <location>
        <begin position="59"/>
        <end position="74"/>
    </location>
</feature>
<organism evidence="2 3">
    <name type="scientific">Actinomadura graeca</name>
    <dbReference type="NCBI Taxonomy" id="2750812"/>
    <lineage>
        <taxon>Bacteria</taxon>
        <taxon>Bacillati</taxon>
        <taxon>Actinomycetota</taxon>
        <taxon>Actinomycetes</taxon>
        <taxon>Streptosporangiales</taxon>
        <taxon>Thermomonosporaceae</taxon>
        <taxon>Actinomadura</taxon>
    </lineage>
</organism>
<proteinExistence type="predicted"/>
<name>A0ABX8R698_9ACTN</name>
<protein>
    <recommendedName>
        <fullName evidence="4">FtsK domain-containing protein</fullName>
    </recommendedName>
</protein>
<keyword evidence="3" id="KW-1185">Reference proteome</keyword>
<evidence type="ECO:0000313" key="2">
    <source>
        <dbReference type="EMBL" id="QXJ24503.1"/>
    </source>
</evidence>
<accession>A0ABX8R698</accession>
<gene>
    <name evidence="2" type="ORF">AGRA3207_005838</name>
</gene>
<sequence>MTIDRLRDVLGAVGPRAPDALEMSELLWLACHLPTTGGEPERTGPAPVPPAAEPADAASPPPVPATPGPAPVPRPRAALHPRPARGAATAGGTAGGAAGGAVEVLVPTAPMLADPLGVQRALRPLKRRVPSRHRLELDEDATAARIADARMTGALNTGAHSVGARRWTPVLVPAPERWLTLTLVVDGGPTMRLWQPLARELAEALVRQGAFRDVHVGHLDVTGRVSSAAGAPPRDPGTLLDGSGRHAVLVLSDCSGPHWWDGRAARAVRRWAQAGPAAIVQPLPERLWRRTAAPASPGLAVLPRPGAANADLRFTPYDGAPPPGVPVPVLEVAPHWFAAWAHLVSGAGPQPAAVTTLPSRTPGGVPVLRERELPVAERVRRFLSTASAEAAELAAHVAVSDPSLPVMRLIQHRVLGGSGPGRLAEVLLSGLLRPAGGVRYAFVPGAREALLDTLPRPEAQHTRHVLEAVSAEIERRAGTAAETFRALLPADGGPVRLAADTDHFALVTAETGATLAPASSGPPHLLDLYGRQVDDLIGQGWDRPPQPTAIGEDEDGAAVWVDILPGGTPASHGLIIDASHDSRYRLLETIVLGLALNHSPGTVTFAFLDLDAPSPYYRFPLDTLPHTTDAIDGLPALGAERARRRSVLRAATWDAYQAAIAGGRDLAPLPALVVFVESVGRLPTTGREMDEIAAHLGQDDTDLGIRLVFLTSVRPDIPPARWEITFPGDGSALLKHEGRKRQTRFRPAETPYADMLALQGRMAHRWFASGEPQAPSCVIGLDEDGHEVELNPLDPSAGMPHGLVVGEQPVRQRVVRAVVSALTDAYPPSDLGIVFAGLGTHPLGVQFDLLHQRRSYEELLGDPKRLREFVGFLEELESRSRARPERRLLLVVDVSLTFSLTFPSSRPEVAEALLALAQRGESLGVHLLLSSTTVEESRTWNRFLPLLGWRVAANHLTPAELSQVVGQGALAFPDGRTAYLKTPGDGPRRFEVALSPSHEQEPPDPPEPPDLQTLTGLWWEVEDGPEPEWVRNILRGLLTVEEEILRGRRAAGSRHLVFHGPPEPEMRQTARRYGQMLADLGVLPNATVTDLSWQALAASGPGEALSSVSGMLRQAGGGVLLLYGVDALAPLMGTDEGEVLVERLIALVERHGRDTVVILSGERPGLEEILSADFRLGALFPRSVNLVPPPAVPESPGLPETLNVGDLPPVTGDRVPIGVEGLTRAPVLLDFTAEPHLLVIGHAGSGRANLIHLIIEGIVTRREGPPTVYVLDPDRYLRGIATEFGLNSPVPRGVHYTYYTAEFKRFLNRHLHQKRPTESFFISIDVASPDDDPLAQLPGLGALAQKDMHLIVARRPRLPGREPDPVVTAMHDFGAPALLLGRARGQEADRYGALIPDEEAPPGRGVFVRRGEQRPVQVAHASPPAGP</sequence>
<dbReference type="SUPFAM" id="SSF52540">
    <property type="entry name" value="P-loop containing nucleoside triphosphate hydrolases"/>
    <property type="match status" value="1"/>
</dbReference>
<reference evidence="2" key="1">
    <citation type="submission" date="2020-07" db="EMBL/GenBank/DDBJ databases">
        <authorList>
            <person name="Tarantini F.S."/>
            <person name="Hong K.W."/>
            <person name="Chan K.G."/>
        </authorList>
    </citation>
    <scope>NUCLEOTIDE SEQUENCE</scope>
    <source>
        <strain evidence="2">32-07</strain>
    </source>
</reference>
<dbReference type="EMBL" id="CP059572">
    <property type="protein sequence ID" value="QXJ24503.1"/>
    <property type="molecule type" value="Genomic_DNA"/>
</dbReference>
<feature type="region of interest" description="Disordered" evidence="1">
    <location>
        <begin position="1396"/>
        <end position="1427"/>
    </location>
</feature>
<evidence type="ECO:0000313" key="3">
    <source>
        <dbReference type="Proteomes" id="UP001049518"/>
    </source>
</evidence>